<evidence type="ECO:0000313" key="3">
    <source>
        <dbReference type="Proteomes" id="UP000639772"/>
    </source>
</evidence>
<name>A0A835QKF6_VANPL</name>
<dbReference type="AlphaFoldDB" id="A0A835QKF6"/>
<dbReference type="Proteomes" id="UP000639772">
    <property type="component" value="Unassembled WGS sequence"/>
</dbReference>
<dbReference type="EMBL" id="JADCNM010000008">
    <property type="protein sequence ID" value="KAG0471299.1"/>
    <property type="molecule type" value="Genomic_DNA"/>
</dbReference>
<comment type="caution">
    <text evidence="2">The sequence shown here is derived from an EMBL/GenBank/DDBJ whole genome shotgun (WGS) entry which is preliminary data.</text>
</comment>
<reference evidence="2 3" key="1">
    <citation type="journal article" date="2020" name="Nat. Food">
        <title>A phased Vanilla planifolia genome enables genetic improvement of flavour and production.</title>
        <authorList>
            <person name="Hasing T."/>
            <person name="Tang H."/>
            <person name="Brym M."/>
            <person name="Khazi F."/>
            <person name="Huang T."/>
            <person name="Chambers A.H."/>
        </authorList>
    </citation>
    <scope>NUCLEOTIDE SEQUENCE [LARGE SCALE GENOMIC DNA]</scope>
    <source>
        <tissue evidence="2">Leaf</tissue>
    </source>
</reference>
<evidence type="ECO:0000256" key="1">
    <source>
        <dbReference type="SAM" id="MobiDB-lite"/>
    </source>
</evidence>
<proteinExistence type="predicted"/>
<organism evidence="2 3">
    <name type="scientific">Vanilla planifolia</name>
    <name type="common">Vanilla</name>
    <dbReference type="NCBI Taxonomy" id="51239"/>
    <lineage>
        <taxon>Eukaryota</taxon>
        <taxon>Viridiplantae</taxon>
        <taxon>Streptophyta</taxon>
        <taxon>Embryophyta</taxon>
        <taxon>Tracheophyta</taxon>
        <taxon>Spermatophyta</taxon>
        <taxon>Magnoliopsida</taxon>
        <taxon>Liliopsida</taxon>
        <taxon>Asparagales</taxon>
        <taxon>Orchidaceae</taxon>
        <taxon>Vanilloideae</taxon>
        <taxon>Vanilleae</taxon>
        <taxon>Vanilla</taxon>
    </lineage>
</organism>
<accession>A0A835QKF6</accession>
<sequence>MGSFNGLRILGLASAGRERSGTSVWEISDRGRPTSVTAHIQKGTAAERAGIRGSAHRESAACKPR</sequence>
<feature type="compositionally biased region" description="Basic and acidic residues" evidence="1">
    <location>
        <begin position="55"/>
        <end position="65"/>
    </location>
</feature>
<gene>
    <name evidence="2" type="ORF">HPP92_015845</name>
</gene>
<protein>
    <submittedName>
        <fullName evidence="2">Uncharacterized protein</fullName>
    </submittedName>
</protein>
<feature type="region of interest" description="Disordered" evidence="1">
    <location>
        <begin position="45"/>
        <end position="65"/>
    </location>
</feature>
<evidence type="ECO:0000313" key="2">
    <source>
        <dbReference type="EMBL" id="KAG0471299.1"/>
    </source>
</evidence>